<dbReference type="Proteomes" id="UP001222932">
    <property type="component" value="Unassembled WGS sequence"/>
</dbReference>
<evidence type="ECO:0000313" key="5">
    <source>
        <dbReference type="Proteomes" id="UP001222932"/>
    </source>
</evidence>
<evidence type="ECO:0000313" key="4">
    <source>
        <dbReference type="EMBL" id="GMK58845.1"/>
    </source>
</evidence>
<keyword evidence="5" id="KW-1185">Reference proteome</keyword>
<protein>
    <recommendedName>
        <fullName evidence="6">RPEL repeat protein</fullName>
    </recommendedName>
</protein>
<comment type="caution">
    <text evidence="4">The sequence shown here is derived from an EMBL/GenBank/DDBJ whole genome shotgun (WGS) entry which is preliminary data.</text>
</comment>
<dbReference type="Pfam" id="PF02755">
    <property type="entry name" value="RPEL"/>
    <property type="match status" value="1"/>
</dbReference>
<proteinExistence type="predicted"/>
<dbReference type="AlphaFoldDB" id="A0AAD3TXR2"/>
<feature type="compositionally biased region" description="Basic and acidic residues" evidence="3">
    <location>
        <begin position="38"/>
        <end position="59"/>
    </location>
</feature>
<accession>A0AAD3TXR2</accession>
<keyword evidence="1" id="KW-0677">Repeat</keyword>
<organism evidence="4 5">
    <name type="scientific">Cutaneotrichosporon spelunceum</name>
    <dbReference type="NCBI Taxonomy" id="1672016"/>
    <lineage>
        <taxon>Eukaryota</taxon>
        <taxon>Fungi</taxon>
        <taxon>Dikarya</taxon>
        <taxon>Basidiomycota</taxon>
        <taxon>Agaricomycotina</taxon>
        <taxon>Tremellomycetes</taxon>
        <taxon>Trichosporonales</taxon>
        <taxon>Trichosporonaceae</taxon>
        <taxon>Cutaneotrichosporon</taxon>
    </lineage>
</organism>
<reference evidence="4" key="2">
    <citation type="submission" date="2023-06" db="EMBL/GenBank/DDBJ databases">
        <authorList>
            <person name="Kobayashi Y."/>
            <person name="Kayamori A."/>
            <person name="Aoki K."/>
            <person name="Shiwa Y."/>
            <person name="Fujita N."/>
            <person name="Sugita T."/>
            <person name="Iwasaki W."/>
            <person name="Tanaka N."/>
            <person name="Takashima M."/>
        </authorList>
    </citation>
    <scope>NUCLEOTIDE SEQUENCE</scope>
    <source>
        <strain evidence="4">HIS016</strain>
    </source>
</reference>
<name>A0AAD3TXR2_9TREE</name>
<feature type="repeat" description="RPEL" evidence="2">
    <location>
        <begin position="42"/>
        <end position="67"/>
    </location>
</feature>
<feature type="compositionally biased region" description="Basic and acidic residues" evidence="3">
    <location>
        <begin position="1"/>
        <end position="15"/>
    </location>
</feature>
<feature type="region of interest" description="Disordered" evidence="3">
    <location>
        <begin position="1"/>
        <end position="26"/>
    </location>
</feature>
<gene>
    <name evidence="4" type="ORF">CspeluHIS016_0602870</name>
</gene>
<evidence type="ECO:0000256" key="3">
    <source>
        <dbReference type="SAM" id="MobiDB-lite"/>
    </source>
</evidence>
<dbReference type="Gene3D" id="6.10.140.1750">
    <property type="match status" value="1"/>
</dbReference>
<sequence length="72" mass="8183">MERMVANRPGADELQNKNILKGDPNDVLAAKRSDLERSMRNNRLHKDIENRPSADELVKKGVLHADQLSPHE</sequence>
<dbReference type="EMBL" id="BTCM01000006">
    <property type="protein sequence ID" value="GMK58845.1"/>
    <property type="molecule type" value="Genomic_DNA"/>
</dbReference>
<feature type="region of interest" description="Disordered" evidence="3">
    <location>
        <begin position="38"/>
        <end position="72"/>
    </location>
</feature>
<evidence type="ECO:0000256" key="1">
    <source>
        <dbReference type="ARBA" id="ARBA00022737"/>
    </source>
</evidence>
<dbReference type="InterPro" id="IPR004018">
    <property type="entry name" value="RPEL_repeat"/>
</dbReference>
<dbReference type="PROSITE" id="PS51073">
    <property type="entry name" value="RPEL"/>
    <property type="match status" value="1"/>
</dbReference>
<evidence type="ECO:0000256" key="2">
    <source>
        <dbReference type="PROSITE-ProRule" id="PRU00401"/>
    </source>
</evidence>
<evidence type="ECO:0008006" key="6">
    <source>
        <dbReference type="Google" id="ProtNLM"/>
    </source>
</evidence>
<reference evidence="4" key="1">
    <citation type="journal article" date="2023" name="BMC Genomics">
        <title>Chromosome-level genome assemblies of Cutaneotrichosporon spp. (Trichosporonales, Basidiomycota) reveal imbalanced evolution between nucleotide sequences and chromosome synteny.</title>
        <authorList>
            <person name="Kobayashi Y."/>
            <person name="Kayamori A."/>
            <person name="Aoki K."/>
            <person name="Shiwa Y."/>
            <person name="Matsutani M."/>
            <person name="Fujita N."/>
            <person name="Sugita T."/>
            <person name="Iwasaki W."/>
            <person name="Tanaka N."/>
            <person name="Takashima M."/>
        </authorList>
    </citation>
    <scope>NUCLEOTIDE SEQUENCE</scope>
    <source>
        <strain evidence="4">HIS016</strain>
    </source>
</reference>